<evidence type="ECO:0000313" key="2">
    <source>
        <dbReference type="Proteomes" id="UP000824120"/>
    </source>
</evidence>
<protein>
    <submittedName>
        <fullName evidence="1">Uncharacterized protein</fullName>
    </submittedName>
</protein>
<reference evidence="1 2" key="1">
    <citation type="submission" date="2020-09" db="EMBL/GenBank/DDBJ databases">
        <title>De no assembly of potato wild relative species, Solanum commersonii.</title>
        <authorList>
            <person name="Cho K."/>
        </authorList>
    </citation>
    <scope>NUCLEOTIDE SEQUENCE [LARGE SCALE GENOMIC DNA]</scope>
    <source>
        <strain evidence="1">LZ3.2</strain>
        <tissue evidence="1">Leaf</tissue>
    </source>
</reference>
<keyword evidence="2" id="KW-1185">Reference proteome</keyword>
<accession>A0A9J5WLX5</accession>
<sequence length="149" mass="17168">MESVGPDGQKGQFSRLNDPWSGPWMFGDTDFRRHFCQNILWTSVKTLVMEQLNPDGEIGPFSRSNEPRSLWSRLLPTGKPTIFKVKQSPKWVNPSFCQFLCAIVHGSFGDLDFRHYFCQNFSWTFNVKTLAMELVGPDRQTAPFSRSNE</sequence>
<dbReference type="Proteomes" id="UP000824120">
    <property type="component" value="Chromosome 11"/>
</dbReference>
<dbReference type="AlphaFoldDB" id="A0A9J5WLX5"/>
<organism evidence="1 2">
    <name type="scientific">Solanum commersonii</name>
    <name type="common">Commerson's wild potato</name>
    <name type="synonym">Commerson's nightshade</name>
    <dbReference type="NCBI Taxonomy" id="4109"/>
    <lineage>
        <taxon>Eukaryota</taxon>
        <taxon>Viridiplantae</taxon>
        <taxon>Streptophyta</taxon>
        <taxon>Embryophyta</taxon>
        <taxon>Tracheophyta</taxon>
        <taxon>Spermatophyta</taxon>
        <taxon>Magnoliopsida</taxon>
        <taxon>eudicotyledons</taxon>
        <taxon>Gunneridae</taxon>
        <taxon>Pentapetalae</taxon>
        <taxon>asterids</taxon>
        <taxon>lamiids</taxon>
        <taxon>Solanales</taxon>
        <taxon>Solanaceae</taxon>
        <taxon>Solanoideae</taxon>
        <taxon>Solaneae</taxon>
        <taxon>Solanum</taxon>
    </lineage>
</organism>
<evidence type="ECO:0000313" key="1">
    <source>
        <dbReference type="EMBL" id="KAG5576373.1"/>
    </source>
</evidence>
<dbReference type="EMBL" id="JACXVP010000011">
    <property type="protein sequence ID" value="KAG5576373.1"/>
    <property type="molecule type" value="Genomic_DNA"/>
</dbReference>
<comment type="caution">
    <text evidence="1">The sequence shown here is derived from an EMBL/GenBank/DDBJ whole genome shotgun (WGS) entry which is preliminary data.</text>
</comment>
<name>A0A9J5WLX5_SOLCO</name>
<gene>
    <name evidence="1" type="ORF">H5410_056507</name>
</gene>
<proteinExistence type="predicted"/>